<dbReference type="RefSeq" id="WP_032817834.1">
    <property type="nucleotide sequence ID" value="NZ_CP014324.1"/>
</dbReference>
<keyword evidence="3 5" id="KW-1133">Transmembrane helix</keyword>
<evidence type="ECO:0000256" key="4">
    <source>
        <dbReference type="ARBA" id="ARBA00023136"/>
    </source>
</evidence>
<evidence type="ECO:0000313" key="9">
    <source>
        <dbReference type="Proteomes" id="UP000181728"/>
    </source>
</evidence>
<accession>A0A3S7H5X3</accession>
<dbReference type="Gene3D" id="1.10.1760.20">
    <property type="match status" value="1"/>
</dbReference>
<dbReference type="InterPro" id="IPR009825">
    <property type="entry name" value="ECF_substrate-spec-like"/>
</dbReference>
<keyword evidence="4 5" id="KW-0472">Membrane</keyword>
<dbReference type="InterPro" id="IPR022914">
    <property type="entry name" value="UPF0397"/>
</dbReference>
<sequence length="188" mass="20372">MRGNKKSFISVRDVVAIGIGTAVFFVLMRFLAIPTPVSNTTINLGEPWLSLIGAIFGPIVGFLVGFIGHALNDTASGWGVWWTWVFADGVLGLLLGLTKSRLKLQSEPLTKKKIIFFNIWQVVSNAIAWFLIAPLGDIVVYKQPAAKVFLQGIWAGIGNIVAIAIVGTILLVAYSKTRTRSGSLKSED</sequence>
<feature type="transmembrane region" description="Helical" evidence="5">
    <location>
        <begin position="114"/>
        <end position="132"/>
    </location>
</feature>
<dbReference type="GO" id="GO:0005886">
    <property type="term" value="C:plasma membrane"/>
    <property type="evidence" value="ECO:0007669"/>
    <property type="project" value="UniProtKB-SubCell"/>
</dbReference>
<dbReference type="HAMAP" id="MF_01572">
    <property type="entry name" value="UPF0397"/>
    <property type="match status" value="1"/>
</dbReference>
<dbReference type="EMBL" id="WERV01000001">
    <property type="protein sequence ID" value="MDV7714371.1"/>
    <property type="molecule type" value="Genomic_DNA"/>
</dbReference>
<keyword evidence="2 5" id="KW-0812">Transmembrane</keyword>
<feature type="transmembrane region" description="Helical" evidence="5">
    <location>
        <begin position="81"/>
        <end position="102"/>
    </location>
</feature>
<dbReference type="EMBL" id="LR031358">
    <property type="protein sequence ID" value="VDB98895.1"/>
    <property type="molecule type" value="Genomic_DNA"/>
</dbReference>
<evidence type="ECO:0000256" key="1">
    <source>
        <dbReference type="ARBA" id="ARBA00022475"/>
    </source>
</evidence>
<evidence type="ECO:0000256" key="3">
    <source>
        <dbReference type="ARBA" id="ARBA00022989"/>
    </source>
</evidence>
<dbReference type="PANTHER" id="PTHR37815:SF3">
    <property type="entry name" value="UPF0397 PROTEIN SPR0429"/>
    <property type="match status" value="1"/>
</dbReference>
<dbReference type="Proteomes" id="UP001281024">
    <property type="component" value="Unassembled WGS sequence"/>
</dbReference>
<evidence type="ECO:0000313" key="8">
    <source>
        <dbReference type="EMBL" id="VDB98895.1"/>
    </source>
</evidence>
<proteinExistence type="inferred from homology"/>
<dbReference type="Proteomes" id="UP000181728">
    <property type="component" value="Unassembled WGS sequence"/>
</dbReference>
<evidence type="ECO:0000313" key="6">
    <source>
        <dbReference type="EMBL" id="MDV7714371.1"/>
    </source>
</evidence>
<dbReference type="PANTHER" id="PTHR37815">
    <property type="entry name" value="UPF0397 PROTEIN BC_2624-RELATED"/>
    <property type="match status" value="1"/>
</dbReference>
<reference evidence="8 10" key="2">
    <citation type="submission" date="2018-08" db="EMBL/GenBank/DDBJ databases">
        <authorList>
            <person name="Lorentzen P. G. S. M."/>
        </authorList>
    </citation>
    <scope>NUCLEOTIDE SEQUENCE [LARGE SCALE GENOMIC DNA]</scope>
    <source>
        <strain evidence="8 10">CRBO_1381</strain>
    </source>
</reference>
<evidence type="ECO:0000313" key="7">
    <source>
        <dbReference type="EMBL" id="OIM20679.1"/>
    </source>
</evidence>
<comment type="subcellular location">
    <subcellularLocation>
        <location evidence="5">Cell membrane</location>
        <topology evidence="5">Multi-pass membrane protein</topology>
    </subcellularLocation>
</comment>
<dbReference type="NCBIfam" id="NF010182">
    <property type="entry name" value="PRK13661.1"/>
    <property type="match status" value="1"/>
</dbReference>
<feature type="transmembrane region" description="Helical" evidence="5">
    <location>
        <begin position="14"/>
        <end position="36"/>
    </location>
</feature>
<organism evidence="7 9">
    <name type="scientific">Oenococcus oeni</name>
    <name type="common">Leuconostoc oenos</name>
    <dbReference type="NCBI Taxonomy" id="1247"/>
    <lineage>
        <taxon>Bacteria</taxon>
        <taxon>Bacillati</taxon>
        <taxon>Bacillota</taxon>
        <taxon>Bacilli</taxon>
        <taxon>Lactobacillales</taxon>
        <taxon>Lactobacillaceae</taxon>
        <taxon>Oenococcus</taxon>
    </lineage>
</organism>
<gene>
    <name evidence="7" type="ORF">ATX59_07645</name>
    <name evidence="6" type="ORF">GA838_01055</name>
    <name evidence="8" type="ORF">OENI_1572</name>
</gene>
<evidence type="ECO:0000256" key="2">
    <source>
        <dbReference type="ARBA" id="ARBA00022692"/>
    </source>
</evidence>
<reference evidence="7 9" key="1">
    <citation type="journal article" date="2016" name="BMC Genomics">
        <title>Consensus pan-genome assembly of the specialised wine bacterium Oenococcus oeni.</title>
        <authorList>
            <person name="Sternes P.R."/>
            <person name="Borneman A.R."/>
        </authorList>
    </citation>
    <scope>NUCLEOTIDE SEQUENCE [LARGE SCALE GENOMIC DNA]</scope>
    <source>
        <strain evidence="7 9">AWRIB661</strain>
    </source>
</reference>
<protein>
    <recommendedName>
        <fullName evidence="5">UPF0397 protein ATX59_07645</fullName>
    </recommendedName>
</protein>
<feature type="transmembrane region" description="Helical" evidence="5">
    <location>
        <begin position="48"/>
        <end position="69"/>
    </location>
</feature>
<evidence type="ECO:0000256" key="5">
    <source>
        <dbReference type="HAMAP-Rule" id="MF_01572"/>
    </source>
</evidence>
<dbReference type="AlphaFoldDB" id="A0A3S7H5X3"/>
<reference evidence="6" key="3">
    <citation type="submission" date="2019-10" db="EMBL/GenBank/DDBJ databases">
        <title>Malate fermentation in French cider.</title>
        <authorList>
            <person name="Cousin F.J."/>
            <person name="Medina Fernandez S."/>
            <person name="Misery B."/>
            <person name="Laplace J.-M."/>
            <person name="Cretenet M."/>
        </authorList>
    </citation>
    <scope>NUCLEOTIDE SEQUENCE</scope>
    <source>
        <strain evidence="6">UCMA15129</strain>
    </source>
</reference>
<evidence type="ECO:0000313" key="10">
    <source>
        <dbReference type="Proteomes" id="UP000294726"/>
    </source>
</evidence>
<comment type="similarity">
    <text evidence="5">Belongs to the UPF0397 family.</text>
</comment>
<feature type="transmembrane region" description="Helical" evidence="5">
    <location>
        <begin position="152"/>
        <end position="174"/>
    </location>
</feature>
<dbReference type="Proteomes" id="UP000294726">
    <property type="component" value="Chromosome"/>
</dbReference>
<keyword evidence="1 5" id="KW-1003">Cell membrane</keyword>
<name>A0A3S7H5X3_OENOE</name>
<dbReference type="EMBL" id="MLOK01000052">
    <property type="protein sequence ID" value="OIM20679.1"/>
    <property type="molecule type" value="Genomic_DNA"/>
</dbReference>
<dbReference type="Pfam" id="PF07155">
    <property type="entry name" value="ECF-ribofla_trS"/>
    <property type="match status" value="1"/>
</dbReference>